<evidence type="ECO:0000313" key="2">
    <source>
        <dbReference type="Proteomes" id="UP000182063"/>
    </source>
</evidence>
<proteinExistence type="predicted"/>
<dbReference type="EMBL" id="CP018221">
    <property type="protein sequence ID" value="API60562.1"/>
    <property type="molecule type" value="Genomic_DNA"/>
</dbReference>
<name>A0A1L3ZY60_9SPHN</name>
<gene>
    <name evidence="1" type="ORF">BSL82_15765</name>
</gene>
<dbReference type="RefSeq" id="WP_072598226.1">
    <property type="nucleotide sequence ID" value="NZ_CP018221.1"/>
</dbReference>
<sequence>MNDLVCPECGKRLFVNYNDLPPATEWLECDCGYTCCHAKLAPANIPAGENAIKIFTETKKP</sequence>
<reference evidence="2" key="1">
    <citation type="submission" date="2016-11" db="EMBL/GenBank/DDBJ databases">
        <title>Complete Genome Sequence of alachlor-degrading Sphingomonas sp. strain JJ-A5.</title>
        <authorList>
            <person name="Lee H."/>
            <person name="Ka J.-O."/>
        </authorList>
    </citation>
    <scope>NUCLEOTIDE SEQUENCE [LARGE SCALE GENOMIC DNA]</scope>
    <source>
        <strain evidence="2">JJ-A5</strain>
    </source>
</reference>
<dbReference type="STRING" id="1921510.BSL82_15765"/>
<dbReference type="KEGG" id="sphj:BSL82_15765"/>
<organism evidence="1 2">
    <name type="scientific">Tardibacter chloracetimidivorans</name>
    <dbReference type="NCBI Taxonomy" id="1921510"/>
    <lineage>
        <taxon>Bacteria</taxon>
        <taxon>Pseudomonadati</taxon>
        <taxon>Pseudomonadota</taxon>
        <taxon>Alphaproteobacteria</taxon>
        <taxon>Sphingomonadales</taxon>
        <taxon>Sphingomonadaceae</taxon>
        <taxon>Tardibacter</taxon>
    </lineage>
</organism>
<keyword evidence="2" id="KW-1185">Reference proteome</keyword>
<protein>
    <submittedName>
        <fullName evidence="1">Uncharacterized protein</fullName>
    </submittedName>
</protein>
<dbReference type="AlphaFoldDB" id="A0A1L3ZY60"/>
<evidence type="ECO:0000313" key="1">
    <source>
        <dbReference type="EMBL" id="API60562.1"/>
    </source>
</evidence>
<accession>A0A1L3ZY60</accession>
<dbReference type="Proteomes" id="UP000182063">
    <property type="component" value="Chromosome"/>
</dbReference>